<dbReference type="AlphaFoldDB" id="A0A383BQ50"/>
<proteinExistence type="predicted"/>
<protein>
    <submittedName>
        <fullName evidence="1">Uncharacterized protein</fullName>
    </submittedName>
</protein>
<reference evidence="1" key="1">
    <citation type="submission" date="2018-05" db="EMBL/GenBank/DDBJ databases">
        <authorList>
            <person name="Lanie J.A."/>
            <person name="Ng W.-L."/>
            <person name="Kazmierczak K.M."/>
            <person name="Andrzejewski T.M."/>
            <person name="Davidsen T.M."/>
            <person name="Wayne K.J."/>
            <person name="Tettelin H."/>
            <person name="Glass J.I."/>
            <person name="Rusch D."/>
            <person name="Podicherti R."/>
            <person name="Tsui H.-C.T."/>
            <person name="Winkler M.E."/>
        </authorList>
    </citation>
    <scope>NUCLEOTIDE SEQUENCE</scope>
</reference>
<organism evidence="1">
    <name type="scientific">marine metagenome</name>
    <dbReference type="NCBI Taxonomy" id="408172"/>
    <lineage>
        <taxon>unclassified sequences</taxon>
        <taxon>metagenomes</taxon>
        <taxon>ecological metagenomes</taxon>
    </lineage>
</organism>
<dbReference type="EMBL" id="UINC01202284">
    <property type="protein sequence ID" value="SVE22009.1"/>
    <property type="molecule type" value="Genomic_DNA"/>
</dbReference>
<accession>A0A383BQ50</accession>
<sequence length="152" mass="17627">MILFWMDSRGVFGEIAKVNGRFWAWAILLSSLILLAWRIGFEDPALLEDDDRSSSKIKLRHRAPPRVKRAIEKMPAWEPSEDFLDVLLDESFRIRDIVMRFPDNDSLKTFVAAAAERGLRVEDKLAKLRMLRVRLASGRQARELFELLPDDS</sequence>
<feature type="non-terminal residue" evidence="1">
    <location>
        <position position="152"/>
    </location>
</feature>
<evidence type="ECO:0000313" key="1">
    <source>
        <dbReference type="EMBL" id="SVE22009.1"/>
    </source>
</evidence>
<name>A0A383BQ50_9ZZZZ</name>
<gene>
    <name evidence="1" type="ORF">METZ01_LOCUS474863</name>
</gene>